<reference evidence="1 2" key="1">
    <citation type="journal article" date="2005" name="Science">
        <title>Genome streamlining in a cosmopolitan oceanic bacterium.</title>
        <authorList>
            <person name="Giovannoni S.J."/>
            <person name="Tripp H.J."/>
            <person name="Givan S."/>
            <person name="Podar M."/>
            <person name="Vergin K.L."/>
            <person name="Baptista D."/>
            <person name="Bibbs L."/>
            <person name="Eads J."/>
            <person name="Richardson T.H."/>
            <person name="Noordewier M."/>
            <person name="Rappe M.S."/>
            <person name="Short J.M."/>
            <person name="Carrington J.C."/>
            <person name="Mathur E.J."/>
        </authorList>
    </citation>
    <scope>NUCLEOTIDE SEQUENCE [LARGE SCALE GENOMIC DNA]</scope>
    <source>
        <strain evidence="1 2">HTCC1062</strain>
    </source>
</reference>
<dbReference type="GeneID" id="66295876"/>
<organism evidence="1 2">
    <name type="scientific">Pelagibacter ubique (strain HTCC1062)</name>
    <dbReference type="NCBI Taxonomy" id="335992"/>
    <lineage>
        <taxon>Bacteria</taxon>
        <taxon>Pseudomonadati</taxon>
        <taxon>Pseudomonadota</taxon>
        <taxon>Alphaproteobacteria</taxon>
        <taxon>Candidatus Pelagibacterales</taxon>
        <taxon>Candidatus Pelagibacteraceae</taxon>
        <taxon>Candidatus Pelagibacter</taxon>
    </lineage>
</organism>
<keyword evidence="1" id="KW-0812">Transmembrane</keyword>
<dbReference type="KEGG" id="pub:SAR11_0871"/>
<keyword evidence="1" id="KW-0472">Membrane</keyword>
<name>Q4FMA2_PELUB</name>
<dbReference type="AlphaFoldDB" id="Q4FMA2"/>
<gene>
    <name evidence="1" type="ordered locus">SAR11_0871</name>
</gene>
<keyword evidence="2" id="KW-1185">Reference proteome</keyword>
<dbReference type="Proteomes" id="UP000002528">
    <property type="component" value="Chromosome"/>
</dbReference>
<protein>
    <submittedName>
        <fullName evidence="1">Possible transmembrane protein</fullName>
    </submittedName>
</protein>
<dbReference type="HOGENOM" id="CLU_3203188_0_0_5"/>
<sequence length="45" mass="5047">MKVYITWLLGVIAWNYLVPNAAPIEDVIVAVLLSFLSIGLKKVFK</sequence>
<accession>Q4FMA2</accession>
<dbReference type="EMBL" id="CP000084">
    <property type="protein sequence ID" value="AAZ21687.1"/>
    <property type="molecule type" value="Genomic_DNA"/>
</dbReference>
<proteinExistence type="predicted"/>
<evidence type="ECO:0000313" key="2">
    <source>
        <dbReference type="Proteomes" id="UP000002528"/>
    </source>
</evidence>
<dbReference type="RefSeq" id="WP_011282003.1">
    <property type="nucleotide sequence ID" value="NC_007205.1"/>
</dbReference>
<evidence type="ECO:0000313" key="1">
    <source>
        <dbReference type="EMBL" id="AAZ21687.1"/>
    </source>
</evidence>